<organism evidence="1">
    <name type="scientific">Faucicola osloensis</name>
    <name type="common">Moraxella osloensis</name>
    <dbReference type="NCBI Taxonomy" id="34062"/>
    <lineage>
        <taxon>Bacteria</taxon>
        <taxon>Pseudomonadati</taxon>
        <taxon>Pseudomonadota</taxon>
        <taxon>Gammaproteobacteria</taxon>
        <taxon>Moraxellales</taxon>
        <taxon>Moraxellaceae</taxon>
        <taxon>Faucicola</taxon>
    </lineage>
</organism>
<dbReference type="CDD" id="cd05403">
    <property type="entry name" value="NT_KNTase_like"/>
    <property type="match status" value="1"/>
</dbReference>
<dbReference type="PANTHER" id="PTHR34817">
    <property type="entry name" value="NUCLEOTIDYLTRANSFERASE"/>
    <property type="match status" value="1"/>
</dbReference>
<evidence type="ECO:0000313" key="1">
    <source>
        <dbReference type="EMBL" id="MDI4510821.1"/>
    </source>
</evidence>
<gene>
    <name evidence="1" type="ORF">E6P75_11515</name>
</gene>
<proteinExistence type="predicted"/>
<dbReference type="SUPFAM" id="SSF81301">
    <property type="entry name" value="Nucleotidyltransferase"/>
    <property type="match status" value="1"/>
</dbReference>
<protein>
    <submittedName>
        <fullName evidence="1">Nucleotidyltransferase domain-containing protein</fullName>
    </submittedName>
</protein>
<dbReference type="InterPro" id="IPR043519">
    <property type="entry name" value="NT_sf"/>
</dbReference>
<dbReference type="Pfam" id="PF10127">
    <property type="entry name" value="RlaP"/>
    <property type="match status" value="1"/>
</dbReference>
<name>A0AAW6TEB9_FAUOS</name>
<sequence length="259" mass="30169">MTNNLSNHIPITSIIYQVCQDKGVKPLHAIESGSRAWGFASPDSDYDVRLIYRHEPDWYLRLYAGKDTFEFIQNDLFEVPFDIGGWDIRKALQLLHKSNAVIFEWFNSPIMYHSDNQFLQAVKAVQNEFFDPKAIFYHYQGMAKNASGELELDKLIKLKKWFYLFRALLASIWTLEQACPPPVDFNLMLPLLTEGEKQEILELVKVKQSQDENYRHQLSKSLQNLTAKLWQRCENPSFPDKKQGDIALLDTIFKATVFN</sequence>
<reference evidence="1" key="1">
    <citation type="submission" date="2019-04" db="EMBL/GenBank/DDBJ databases">
        <title>Moraxella osloensis CCUG 73412, isolated from corneal scrapings as causative agent of keratitis.</title>
        <authorList>
            <person name="Connolly G."/>
            <person name="Jaen-Luchoro D."/>
            <person name="Pinyeiro-Iglesias B."/>
            <person name="Curry A."/>
            <person name="Knowles S."/>
            <person name="Moore E.R.B."/>
        </authorList>
    </citation>
    <scope>NUCLEOTIDE SEQUENCE</scope>
    <source>
        <strain evidence="1">CCUG 73412</strain>
    </source>
</reference>
<dbReference type="EMBL" id="SSCJ01000013">
    <property type="protein sequence ID" value="MDI4510821.1"/>
    <property type="molecule type" value="Genomic_DNA"/>
</dbReference>
<dbReference type="PANTHER" id="PTHR34817:SF2">
    <property type="entry name" value="NUCLEOTIDYLTRANSFERASE"/>
    <property type="match status" value="1"/>
</dbReference>
<comment type="caution">
    <text evidence="1">The sequence shown here is derived from an EMBL/GenBank/DDBJ whole genome shotgun (WGS) entry which is preliminary data.</text>
</comment>
<dbReference type="AlphaFoldDB" id="A0AAW6TEB9"/>
<accession>A0AAW6TEB9</accession>
<dbReference type="InterPro" id="IPR018775">
    <property type="entry name" value="RlaP"/>
</dbReference>